<dbReference type="AlphaFoldDB" id="A0A9W7J6T1"/>
<feature type="transmembrane region" description="Helical" evidence="2">
    <location>
        <begin position="47"/>
        <end position="65"/>
    </location>
</feature>
<dbReference type="Proteomes" id="UP001165190">
    <property type="component" value="Unassembled WGS sequence"/>
</dbReference>
<organism evidence="3 4">
    <name type="scientific">Hibiscus trionum</name>
    <name type="common">Flower of an hour</name>
    <dbReference type="NCBI Taxonomy" id="183268"/>
    <lineage>
        <taxon>Eukaryota</taxon>
        <taxon>Viridiplantae</taxon>
        <taxon>Streptophyta</taxon>
        <taxon>Embryophyta</taxon>
        <taxon>Tracheophyta</taxon>
        <taxon>Spermatophyta</taxon>
        <taxon>Magnoliopsida</taxon>
        <taxon>eudicotyledons</taxon>
        <taxon>Gunneridae</taxon>
        <taxon>Pentapetalae</taxon>
        <taxon>rosids</taxon>
        <taxon>malvids</taxon>
        <taxon>Malvales</taxon>
        <taxon>Malvaceae</taxon>
        <taxon>Malvoideae</taxon>
        <taxon>Hibiscus</taxon>
    </lineage>
</organism>
<proteinExistence type="predicted"/>
<keyword evidence="2" id="KW-1133">Transmembrane helix</keyword>
<dbReference type="EMBL" id="BSYR01000054">
    <property type="protein sequence ID" value="GMJ09080.1"/>
    <property type="molecule type" value="Genomic_DNA"/>
</dbReference>
<name>A0A9W7J6T1_HIBTR</name>
<accession>A0A9W7J6T1</accession>
<protein>
    <submittedName>
        <fullName evidence="3">Uncharacterized protein</fullName>
    </submittedName>
</protein>
<comment type="caution">
    <text evidence="3">The sequence shown here is derived from an EMBL/GenBank/DDBJ whole genome shotgun (WGS) entry which is preliminary data.</text>
</comment>
<evidence type="ECO:0000256" key="2">
    <source>
        <dbReference type="SAM" id="Phobius"/>
    </source>
</evidence>
<gene>
    <name evidence="3" type="ORF">HRI_004577200</name>
</gene>
<feature type="compositionally biased region" description="Basic and acidic residues" evidence="1">
    <location>
        <begin position="1"/>
        <end position="14"/>
    </location>
</feature>
<evidence type="ECO:0000313" key="4">
    <source>
        <dbReference type="Proteomes" id="UP001165190"/>
    </source>
</evidence>
<evidence type="ECO:0000313" key="3">
    <source>
        <dbReference type="EMBL" id="GMJ09080.1"/>
    </source>
</evidence>
<keyword evidence="4" id="KW-1185">Reference proteome</keyword>
<evidence type="ECO:0000256" key="1">
    <source>
        <dbReference type="SAM" id="MobiDB-lite"/>
    </source>
</evidence>
<sequence length="85" mass="9761">MAEISEAHDSDSSKLQHSGSEAPQRLESELNFNSKLMRKTKPGLKHLFHTFSVPFSFLLGFSFLWKSVEIYRSPLSFREIDLLST</sequence>
<reference evidence="3" key="1">
    <citation type="submission" date="2023-05" db="EMBL/GenBank/DDBJ databases">
        <title>Genome and transcriptome analyses reveal genes involved in the formation of fine ridges on petal epidermal cells in Hibiscus trionum.</title>
        <authorList>
            <person name="Koshimizu S."/>
            <person name="Masuda S."/>
            <person name="Ishii T."/>
            <person name="Shirasu K."/>
            <person name="Hoshino A."/>
            <person name="Arita M."/>
        </authorList>
    </citation>
    <scope>NUCLEOTIDE SEQUENCE</scope>
    <source>
        <strain evidence="3">Hamamatsu line</strain>
    </source>
</reference>
<keyword evidence="2" id="KW-0472">Membrane</keyword>
<feature type="region of interest" description="Disordered" evidence="1">
    <location>
        <begin position="1"/>
        <end position="26"/>
    </location>
</feature>
<keyword evidence="2" id="KW-0812">Transmembrane</keyword>